<sequence>MKECGLETQYLSIQFPNSQKKPQSSSTDQSLQPNPPIIWKTLSFSPLRHQTATTEEQQQDDEFKLQIDRSEQFKDSRGEFCAARASSFLDEAFKQFPIASCEDPSRIGGGKDSVFPRKAAEEGEEKTARSINDERASMAASVRLPLKGPWLFQELRFRHNVTASSRCSSAITITRSIPVIRLLALSCSYKEIPSPGWWVPGEVLPMIKLALCRRVKSDVSFSDTGTSSFRIEVEKEPLP</sequence>
<dbReference type="EMBL" id="AMZH03001974">
    <property type="protein sequence ID" value="RRT77253.1"/>
    <property type="molecule type" value="Genomic_DNA"/>
</dbReference>
<protein>
    <submittedName>
        <fullName evidence="2">Uncharacterized protein</fullName>
    </submittedName>
</protein>
<proteinExistence type="predicted"/>
<feature type="compositionally biased region" description="Polar residues" evidence="1">
    <location>
        <begin position="13"/>
        <end position="32"/>
    </location>
</feature>
<comment type="caution">
    <text evidence="2">The sequence shown here is derived from an EMBL/GenBank/DDBJ whole genome shotgun (WGS) entry which is preliminary data.</text>
</comment>
<accession>A0A427ALW9</accession>
<feature type="region of interest" description="Disordered" evidence="1">
    <location>
        <begin position="13"/>
        <end position="62"/>
    </location>
</feature>
<name>A0A427ALW9_ENSVE</name>
<organism evidence="2 3">
    <name type="scientific">Ensete ventricosum</name>
    <name type="common">Abyssinian banana</name>
    <name type="synonym">Musa ensete</name>
    <dbReference type="NCBI Taxonomy" id="4639"/>
    <lineage>
        <taxon>Eukaryota</taxon>
        <taxon>Viridiplantae</taxon>
        <taxon>Streptophyta</taxon>
        <taxon>Embryophyta</taxon>
        <taxon>Tracheophyta</taxon>
        <taxon>Spermatophyta</taxon>
        <taxon>Magnoliopsida</taxon>
        <taxon>Liliopsida</taxon>
        <taxon>Zingiberales</taxon>
        <taxon>Musaceae</taxon>
        <taxon>Ensete</taxon>
    </lineage>
</organism>
<evidence type="ECO:0000256" key="1">
    <source>
        <dbReference type="SAM" id="MobiDB-lite"/>
    </source>
</evidence>
<dbReference type="AlphaFoldDB" id="A0A427ALW9"/>
<evidence type="ECO:0000313" key="3">
    <source>
        <dbReference type="Proteomes" id="UP000287651"/>
    </source>
</evidence>
<reference evidence="2 3" key="1">
    <citation type="journal article" date="2014" name="Agronomy (Basel)">
        <title>A Draft Genome Sequence for Ensete ventricosum, the Drought-Tolerant Tree Against Hunger.</title>
        <authorList>
            <person name="Harrison J."/>
            <person name="Moore K.A."/>
            <person name="Paszkiewicz K."/>
            <person name="Jones T."/>
            <person name="Grant M."/>
            <person name="Ambacheew D."/>
            <person name="Muzemil S."/>
            <person name="Studholme D.J."/>
        </authorList>
    </citation>
    <scope>NUCLEOTIDE SEQUENCE [LARGE SCALE GENOMIC DNA]</scope>
</reference>
<gene>
    <name evidence="2" type="ORF">B296_00000018</name>
</gene>
<dbReference type="Proteomes" id="UP000287651">
    <property type="component" value="Unassembled WGS sequence"/>
</dbReference>
<evidence type="ECO:0000313" key="2">
    <source>
        <dbReference type="EMBL" id="RRT77253.1"/>
    </source>
</evidence>
<feature type="compositionally biased region" description="Basic and acidic residues" evidence="1">
    <location>
        <begin position="114"/>
        <end position="130"/>
    </location>
</feature>
<feature type="region of interest" description="Disordered" evidence="1">
    <location>
        <begin position="107"/>
        <end position="130"/>
    </location>
</feature>